<protein>
    <recommendedName>
        <fullName evidence="5">DUF5666 domain-containing protein</fullName>
    </recommendedName>
</protein>
<feature type="compositionally biased region" description="Low complexity" evidence="1">
    <location>
        <begin position="186"/>
        <end position="195"/>
    </location>
</feature>
<organism evidence="3 4">
    <name type="scientific">Sinomonas terrae</name>
    <dbReference type="NCBI Taxonomy" id="2908838"/>
    <lineage>
        <taxon>Bacteria</taxon>
        <taxon>Bacillati</taxon>
        <taxon>Actinomycetota</taxon>
        <taxon>Actinomycetes</taxon>
        <taxon>Micrococcales</taxon>
        <taxon>Micrococcaceae</taxon>
        <taxon>Sinomonas</taxon>
    </lineage>
</organism>
<gene>
    <name evidence="3" type="ORF">L0M17_17570</name>
</gene>
<evidence type="ECO:0008006" key="5">
    <source>
        <dbReference type="Google" id="ProtNLM"/>
    </source>
</evidence>
<evidence type="ECO:0000256" key="1">
    <source>
        <dbReference type="SAM" id="MobiDB-lite"/>
    </source>
</evidence>
<feature type="chain" id="PRO_5045685018" description="DUF5666 domain-containing protein" evidence="2">
    <location>
        <begin position="21"/>
        <end position="195"/>
    </location>
</feature>
<feature type="compositionally biased region" description="Gly residues" evidence="1">
    <location>
        <begin position="176"/>
        <end position="185"/>
    </location>
</feature>
<feature type="region of interest" description="Disordered" evidence="1">
    <location>
        <begin position="172"/>
        <end position="195"/>
    </location>
</feature>
<sequence>MQKGLAAAGVAVVVAAGAGAAYYAANSSANGVSAASSNQGLGGAPGQAGGGQGLSQGGNGRGFGGPGNMGLGTAGQALHGEYVVQSNGQYVTELEQIGTITAASSSQVTVKSDDGYVQTYAISSDTTIASFAGRRQSGGGSLSASSLASGQTVRVTALKNGNAALTILVSSTAGTSGSGNSGSGTSGSSSSGQSN</sequence>
<evidence type="ECO:0000256" key="2">
    <source>
        <dbReference type="SAM" id="SignalP"/>
    </source>
</evidence>
<comment type="caution">
    <text evidence="3">The sequence shown here is derived from an EMBL/GenBank/DDBJ whole genome shotgun (WGS) entry which is preliminary data.</text>
</comment>
<keyword evidence="2" id="KW-0732">Signal</keyword>
<dbReference type="EMBL" id="JAKZBV010000001">
    <property type="protein sequence ID" value="MCH6471755.1"/>
    <property type="molecule type" value="Genomic_DNA"/>
</dbReference>
<keyword evidence="4" id="KW-1185">Reference proteome</keyword>
<evidence type="ECO:0000313" key="3">
    <source>
        <dbReference type="EMBL" id="MCH6471755.1"/>
    </source>
</evidence>
<feature type="signal peptide" evidence="2">
    <location>
        <begin position="1"/>
        <end position="20"/>
    </location>
</feature>
<reference evidence="3 4" key="1">
    <citation type="submission" date="2022-03" db="EMBL/GenBank/DDBJ databases">
        <title>Sinomonas sp. isolated from a soil.</title>
        <authorList>
            <person name="Han J."/>
            <person name="Kim D.-U."/>
        </authorList>
    </citation>
    <scope>NUCLEOTIDE SEQUENCE [LARGE SCALE GENOMIC DNA]</scope>
    <source>
        <strain evidence="3 4">5-5</strain>
    </source>
</reference>
<dbReference type="Proteomes" id="UP001202922">
    <property type="component" value="Unassembled WGS sequence"/>
</dbReference>
<evidence type="ECO:0000313" key="4">
    <source>
        <dbReference type="Proteomes" id="UP001202922"/>
    </source>
</evidence>
<accession>A0ABS9U518</accession>
<feature type="compositionally biased region" description="Gly residues" evidence="1">
    <location>
        <begin position="40"/>
        <end position="68"/>
    </location>
</feature>
<feature type="region of interest" description="Disordered" evidence="1">
    <location>
        <begin position="34"/>
        <end position="68"/>
    </location>
</feature>
<dbReference type="RefSeq" id="WP_241055694.1">
    <property type="nucleotide sequence ID" value="NZ_JAKZBV010000001.1"/>
</dbReference>
<proteinExistence type="predicted"/>
<name>A0ABS9U518_9MICC</name>